<evidence type="ECO:0000256" key="2">
    <source>
        <dbReference type="ARBA" id="ARBA00022723"/>
    </source>
</evidence>
<proteinExistence type="predicted"/>
<dbReference type="PANTHER" id="PTHR34535">
    <property type="entry name" value="HYDROGENASE MATURATION FACTOR HYPA"/>
    <property type="match status" value="1"/>
</dbReference>
<organism evidence="4">
    <name type="scientific">Sulfurovum sp. enrichment culture clone C5</name>
    <dbReference type="NCBI Taxonomy" id="497650"/>
    <lineage>
        <taxon>Bacteria</taxon>
        <taxon>Pseudomonadati</taxon>
        <taxon>Campylobacterota</taxon>
        <taxon>Epsilonproteobacteria</taxon>
        <taxon>Campylobacterales</taxon>
        <taxon>Sulfurovaceae</taxon>
        <taxon>Sulfurovum</taxon>
        <taxon>environmental samples</taxon>
    </lineage>
</organism>
<evidence type="ECO:0000256" key="1">
    <source>
        <dbReference type="ARBA" id="ARBA00022596"/>
    </source>
</evidence>
<gene>
    <name evidence="4" type="primary">hypA</name>
    <name evidence="4" type="ORF">BN3087_530001</name>
</gene>
<protein>
    <submittedName>
        <fullName evidence="4">Hydrogenase nickel incorporation protein HypA</fullName>
    </submittedName>
</protein>
<keyword evidence="1" id="KW-0533">Nickel</keyword>
<evidence type="ECO:0000256" key="3">
    <source>
        <dbReference type="ARBA" id="ARBA00022833"/>
    </source>
</evidence>
<sequence length="78" mass="8786">MSGVEPHLLSVSFDTFKEDTLCSDAELEIIHQPLVIECQDCKHTETLIDIKYTCSNCGNSNIKVVDGEDMYLMKVEMS</sequence>
<dbReference type="InterPro" id="IPR000688">
    <property type="entry name" value="HypA/HybF"/>
</dbReference>
<keyword evidence="2" id="KW-0479">Metal-binding</keyword>
<name>A0A0S4XNQ2_9BACT</name>
<dbReference type="GO" id="GO:0051604">
    <property type="term" value="P:protein maturation"/>
    <property type="evidence" value="ECO:0007669"/>
    <property type="project" value="InterPro"/>
</dbReference>
<evidence type="ECO:0000313" key="4">
    <source>
        <dbReference type="EMBL" id="CUV65954.1"/>
    </source>
</evidence>
<keyword evidence="3" id="KW-0862">Zinc</keyword>
<dbReference type="Gene3D" id="3.30.2320.80">
    <property type="match status" value="1"/>
</dbReference>
<accession>A0A0S4XNQ2</accession>
<reference evidence="4" key="1">
    <citation type="submission" date="2015-11" db="EMBL/GenBank/DDBJ databases">
        <authorList>
            <person name="Zhang Y."/>
            <person name="Guo Z."/>
        </authorList>
    </citation>
    <scope>NUCLEOTIDE SEQUENCE</scope>
    <source>
        <strain evidence="4">BN30871</strain>
    </source>
</reference>
<dbReference type="GO" id="GO:0008270">
    <property type="term" value="F:zinc ion binding"/>
    <property type="evidence" value="ECO:0007669"/>
    <property type="project" value="TreeGrafter"/>
</dbReference>
<dbReference type="AlphaFoldDB" id="A0A0S4XNQ2"/>
<dbReference type="GO" id="GO:0016151">
    <property type="term" value="F:nickel cation binding"/>
    <property type="evidence" value="ECO:0007669"/>
    <property type="project" value="InterPro"/>
</dbReference>
<dbReference type="Pfam" id="PF01155">
    <property type="entry name" value="HypA"/>
    <property type="match status" value="1"/>
</dbReference>
<dbReference type="EMBL" id="FAXN01000055">
    <property type="protein sequence ID" value="CUV65954.1"/>
    <property type="molecule type" value="Genomic_DNA"/>
</dbReference>
<dbReference type="PANTHER" id="PTHR34535:SF3">
    <property type="entry name" value="HYDROGENASE MATURATION FACTOR HYPA"/>
    <property type="match status" value="1"/>
</dbReference>
<dbReference type="PIRSF" id="PIRSF004761">
    <property type="entry name" value="Hydrgn_mat_HypA"/>
    <property type="match status" value="1"/>
</dbReference>